<comment type="caution">
    <text evidence="3">The sequence shown here is derived from an EMBL/GenBank/DDBJ whole genome shotgun (WGS) entry which is preliminary data.</text>
</comment>
<feature type="region of interest" description="Disordered" evidence="1">
    <location>
        <begin position="309"/>
        <end position="344"/>
    </location>
</feature>
<dbReference type="Pfam" id="PF00781">
    <property type="entry name" value="DAGK_cat"/>
    <property type="match status" value="1"/>
</dbReference>
<evidence type="ECO:0000313" key="4">
    <source>
        <dbReference type="Proteomes" id="UP001234178"/>
    </source>
</evidence>
<evidence type="ECO:0000313" key="3">
    <source>
        <dbReference type="EMBL" id="KAK4044911.1"/>
    </source>
</evidence>
<feature type="domain" description="DAGKc" evidence="2">
    <location>
        <begin position="234"/>
        <end position="314"/>
    </location>
</feature>
<dbReference type="Gene3D" id="3.40.50.10330">
    <property type="entry name" value="Probable inorganic polyphosphate/atp-NAD kinase, domain 1"/>
    <property type="match status" value="1"/>
</dbReference>
<dbReference type="Proteomes" id="UP001234178">
    <property type="component" value="Unassembled WGS sequence"/>
</dbReference>
<reference evidence="3 4" key="1">
    <citation type="journal article" date="2023" name="Nucleic Acids Res.">
        <title>The hologenome of Daphnia magna reveals possible DNA methylation and microbiome-mediated evolution of the host genome.</title>
        <authorList>
            <person name="Chaturvedi A."/>
            <person name="Li X."/>
            <person name="Dhandapani V."/>
            <person name="Marshall H."/>
            <person name="Kissane S."/>
            <person name="Cuenca-Cambronero M."/>
            <person name="Asole G."/>
            <person name="Calvet F."/>
            <person name="Ruiz-Romero M."/>
            <person name="Marangio P."/>
            <person name="Guigo R."/>
            <person name="Rago D."/>
            <person name="Mirbahai L."/>
            <person name="Eastwood N."/>
            <person name="Colbourne J.K."/>
            <person name="Zhou J."/>
            <person name="Mallon E."/>
            <person name="Orsini L."/>
        </authorList>
    </citation>
    <scope>NUCLEOTIDE SEQUENCE [LARGE SCALE GENOMIC DNA]</scope>
    <source>
        <strain evidence="3">LRV0_1</strain>
    </source>
</reference>
<evidence type="ECO:0000259" key="2">
    <source>
        <dbReference type="Pfam" id="PF00781"/>
    </source>
</evidence>
<accession>A0ABR0B8K5</accession>
<gene>
    <name evidence="3" type="ORF">OUZ56_032317</name>
</gene>
<name>A0ABR0B8K5_9CRUS</name>
<dbReference type="SUPFAM" id="SSF111331">
    <property type="entry name" value="NAD kinase/diacylglycerol kinase-like"/>
    <property type="match status" value="1"/>
</dbReference>
<dbReference type="InterPro" id="IPR001206">
    <property type="entry name" value="Diacylglycerol_kinase_cat_dom"/>
</dbReference>
<evidence type="ECO:0000256" key="1">
    <source>
        <dbReference type="SAM" id="MobiDB-lite"/>
    </source>
</evidence>
<dbReference type="InterPro" id="IPR016064">
    <property type="entry name" value="NAD/diacylglycerol_kinase_sf"/>
</dbReference>
<keyword evidence="4" id="KW-1185">Reference proteome</keyword>
<organism evidence="3 4">
    <name type="scientific">Daphnia magna</name>
    <dbReference type="NCBI Taxonomy" id="35525"/>
    <lineage>
        <taxon>Eukaryota</taxon>
        <taxon>Metazoa</taxon>
        <taxon>Ecdysozoa</taxon>
        <taxon>Arthropoda</taxon>
        <taxon>Crustacea</taxon>
        <taxon>Branchiopoda</taxon>
        <taxon>Diplostraca</taxon>
        <taxon>Cladocera</taxon>
        <taxon>Anomopoda</taxon>
        <taxon>Daphniidae</taxon>
        <taxon>Daphnia</taxon>
    </lineage>
</organism>
<proteinExistence type="predicted"/>
<sequence length="541" mass="57478">MPAGGERVANDRLRALYERKGTDPVVIEERHPERADGVCASENLGAGRQRDRIAGARRNDDGASARLATVLKHVEDFLAEVTALVKSDTDRIEGGFMGEQLAVEINANSRQKCIETEPREGLFGARDTSANASARPTATVAGISARHHAGEVAGHEAVQPGRSPKEVPATSVPVARPANAVEMAVVIDRDRVPGYRPLPCGDPWKTWTHRTHCQSAKPGNRKDPSLFRRLATIAGANALPRFVGSQEELDAAAQEFKEAGVDLVAVAGGDGTNGRVIGALRGPYGDASMPTIAFLRGGTMNTVANGIGVARRSSRGAPSARRRRPRPAFDAEDEPSGQPSIFPGSLQNRSKAAAAALGPRSPLGNGRLGFLAGTGAVYNFLRTYYRTEDPTALTGADVLVRSALGTVFPRFAATTQEVTAGWNGAVAFGEGDLWESQRWLSVLVGTVPQIGLGFRPFPLALARRDRFHVIGIHGDAAALAGALPRIRLGLRFGPTVARDGYTREAIFRSDAHETGFMLDGDLLDHDGPVTVMLGPEVPLAI</sequence>
<dbReference type="EMBL" id="JAOYFB010000041">
    <property type="protein sequence ID" value="KAK4044911.1"/>
    <property type="molecule type" value="Genomic_DNA"/>
</dbReference>
<dbReference type="InterPro" id="IPR017438">
    <property type="entry name" value="ATP-NAD_kinase_N"/>
</dbReference>
<protein>
    <recommendedName>
        <fullName evidence="2">DAGKc domain-containing protein</fullName>
    </recommendedName>
</protein>